<evidence type="ECO:0000313" key="10">
    <source>
        <dbReference type="Proteomes" id="UP000199120"/>
    </source>
</evidence>
<dbReference type="AlphaFoldDB" id="A0A1H7L6T1"/>
<dbReference type="InterPro" id="IPR011006">
    <property type="entry name" value="CheY-like_superfamily"/>
</dbReference>
<dbReference type="GO" id="GO:0000160">
    <property type="term" value="P:phosphorelay signal transduction system"/>
    <property type="evidence" value="ECO:0007669"/>
    <property type="project" value="UniProtKB-KW"/>
</dbReference>
<dbReference type="STRING" id="416943.SAMN05445871_3963"/>
<evidence type="ECO:0000256" key="5">
    <source>
        <dbReference type="ARBA" id="ARBA00023163"/>
    </source>
</evidence>
<dbReference type="InterPro" id="IPR001789">
    <property type="entry name" value="Sig_transdc_resp-reg_receiver"/>
</dbReference>
<keyword evidence="1 6" id="KW-0597">Phosphoprotein</keyword>
<accession>A0A1H7L6T1</accession>
<evidence type="ECO:0000256" key="1">
    <source>
        <dbReference type="ARBA" id="ARBA00022553"/>
    </source>
</evidence>
<evidence type="ECO:0000313" key="9">
    <source>
        <dbReference type="EMBL" id="SEK94753.1"/>
    </source>
</evidence>
<dbReference type="FunFam" id="3.40.50.2300:FF:000018">
    <property type="entry name" value="DNA-binding transcriptional regulator NtrC"/>
    <property type="match status" value="1"/>
</dbReference>
<keyword evidence="2" id="KW-0902">Two-component regulatory system</keyword>
<dbReference type="SMART" id="SM00421">
    <property type="entry name" value="HTH_LUXR"/>
    <property type="match status" value="1"/>
</dbReference>
<feature type="modified residue" description="4-aspartylphosphate" evidence="6">
    <location>
        <position position="71"/>
    </location>
</feature>
<protein>
    <submittedName>
        <fullName evidence="9">Two-component response regulator, FixJ family, consists of REC and HTH domains</fullName>
    </submittedName>
</protein>
<keyword evidence="5" id="KW-0804">Transcription</keyword>
<dbReference type="GO" id="GO:0006355">
    <property type="term" value="P:regulation of DNA-templated transcription"/>
    <property type="evidence" value="ECO:0007669"/>
    <property type="project" value="InterPro"/>
</dbReference>
<dbReference type="Gene3D" id="3.40.50.2300">
    <property type="match status" value="1"/>
</dbReference>
<dbReference type="GO" id="GO:0003677">
    <property type="term" value="F:DNA binding"/>
    <property type="evidence" value="ECO:0007669"/>
    <property type="project" value="UniProtKB-KW"/>
</dbReference>
<dbReference type="PROSITE" id="PS50043">
    <property type="entry name" value="HTH_LUXR_2"/>
    <property type="match status" value="1"/>
</dbReference>
<evidence type="ECO:0000259" key="7">
    <source>
        <dbReference type="PROSITE" id="PS50043"/>
    </source>
</evidence>
<keyword evidence="10" id="KW-1185">Reference proteome</keyword>
<dbReference type="EMBL" id="FOAJ01000004">
    <property type="protein sequence ID" value="SEK94753.1"/>
    <property type="molecule type" value="Genomic_DNA"/>
</dbReference>
<dbReference type="PANTHER" id="PTHR44688:SF16">
    <property type="entry name" value="DNA-BINDING TRANSCRIPTIONAL ACTIVATOR DEVR_DOSR"/>
    <property type="match status" value="1"/>
</dbReference>
<dbReference type="Proteomes" id="UP000199120">
    <property type="component" value="Unassembled WGS sequence"/>
</dbReference>
<dbReference type="PROSITE" id="PS50110">
    <property type="entry name" value="RESPONSE_REGULATORY"/>
    <property type="match status" value="1"/>
</dbReference>
<evidence type="ECO:0000256" key="4">
    <source>
        <dbReference type="ARBA" id="ARBA00023125"/>
    </source>
</evidence>
<name>A0A1H7L6T1_9BURK</name>
<evidence type="ECO:0000256" key="3">
    <source>
        <dbReference type="ARBA" id="ARBA00023015"/>
    </source>
</evidence>
<dbReference type="Gene3D" id="1.10.10.10">
    <property type="entry name" value="Winged helix-like DNA-binding domain superfamily/Winged helix DNA-binding domain"/>
    <property type="match status" value="1"/>
</dbReference>
<dbReference type="CDD" id="cd17537">
    <property type="entry name" value="REC_FixJ"/>
    <property type="match status" value="1"/>
</dbReference>
<evidence type="ECO:0000256" key="6">
    <source>
        <dbReference type="PROSITE-ProRule" id="PRU00169"/>
    </source>
</evidence>
<organism evidence="9 10">
    <name type="scientific">Paraburkholderia caballeronis</name>
    <dbReference type="NCBI Taxonomy" id="416943"/>
    <lineage>
        <taxon>Bacteria</taxon>
        <taxon>Pseudomonadati</taxon>
        <taxon>Pseudomonadota</taxon>
        <taxon>Betaproteobacteria</taxon>
        <taxon>Burkholderiales</taxon>
        <taxon>Burkholderiaceae</taxon>
        <taxon>Paraburkholderia</taxon>
    </lineage>
</organism>
<dbReference type="InterPro" id="IPR036388">
    <property type="entry name" value="WH-like_DNA-bd_sf"/>
</dbReference>
<dbReference type="Pfam" id="PF00072">
    <property type="entry name" value="Response_reg"/>
    <property type="match status" value="1"/>
</dbReference>
<dbReference type="PRINTS" id="PR00038">
    <property type="entry name" value="HTHLUXR"/>
</dbReference>
<proteinExistence type="predicted"/>
<dbReference type="InterPro" id="IPR016032">
    <property type="entry name" value="Sig_transdc_resp-reg_C-effctor"/>
</dbReference>
<evidence type="ECO:0000259" key="8">
    <source>
        <dbReference type="PROSITE" id="PS50110"/>
    </source>
</evidence>
<keyword evidence="4" id="KW-0238">DNA-binding</keyword>
<dbReference type="SUPFAM" id="SSF46894">
    <property type="entry name" value="C-terminal effector domain of the bipartite response regulators"/>
    <property type="match status" value="1"/>
</dbReference>
<feature type="domain" description="Response regulatory" evidence="8">
    <location>
        <begin position="22"/>
        <end position="136"/>
    </location>
</feature>
<dbReference type="PANTHER" id="PTHR44688">
    <property type="entry name" value="DNA-BINDING TRANSCRIPTIONAL ACTIVATOR DEVR_DOSR"/>
    <property type="match status" value="1"/>
</dbReference>
<dbReference type="CDD" id="cd06170">
    <property type="entry name" value="LuxR_C_like"/>
    <property type="match status" value="1"/>
</dbReference>
<feature type="domain" description="HTH luxR-type" evidence="7">
    <location>
        <begin position="152"/>
        <end position="217"/>
    </location>
</feature>
<keyword evidence="3" id="KW-0805">Transcription regulation</keyword>
<dbReference type="SMART" id="SM00448">
    <property type="entry name" value="REC"/>
    <property type="match status" value="1"/>
</dbReference>
<sequence>MILDSYSNAGPDGRSDGSTASVVYVIDDDESIRTGLSALFRSSGLHVETFGSPREFLAFDRPSVPGCVILDIRLRGENGLVFQQEMVKTGVRVPILFITGHGDVEMSVKAMKAGAIDFFQKPFRDQDLLDAVSQALNRDAERLAVESALADLHASYESLTAREREVMAFVVAGLLNKQIAAAMRLSEITVKTHRGQVMRKLGCRSVADLVRKAEALGVGDESAYKR</sequence>
<gene>
    <name evidence="9" type="ORF">SAMN05192542_104213</name>
</gene>
<evidence type="ECO:0000256" key="2">
    <source>
        <dbReference type="ARBA" id="ARBA00023012"/>
    </source>
</evidence>
<dbReference type="SUPFAM" id="SSF52172">
    <property type="entry name" value="CheY-like"/>
    <property type="match status" value="1"/>
</dbReference>
<reference evidence="10" key="1">
    <citation type="submission" date="2016-10" db="EMBL/GenBank/DDBJ databases">
        <authorList>
            <person name="Varghese N."/>
            <person name="Submissions S."/>
        </authorList>
    </citation>
    <scope>NUCLEOTIDE SEQUENCE [LARGE SCALE GENOMIC DNA]</scope>
    <source>
        <strain evidence="10">LMG 26416</strain>
    </source>
</reference>
<dbReference type="InterPro" id="IPR000792">
    <property type="entry name" value="Tscrpt_reg_LuxR_C"/>
</dbReference>
<dbReference type="Pfam" id="PF00196">
    <property type="entry name" value="GerE"/>
    <property type="match status" value="1"/>
</dbReference>